<dbReference type="AlphaFoldDB" id="J3LSP3"/>
<evidence type="ECO:0000256" key="1">
    <source>
        <dbReference type="SAM" id="MobiDB-lite"/>
    </source>
</evidence>
<dbReference type="EnsemblPlants" id="OB03G40690.1">
    <property type="protein sequence ID" value="OB03G40690.1"/>
    <property type="gene ID" value="OB03G40690"/>
</dbReference>
<accession>J3LSP3</accession>
<reference evidence="2" key="1">
    <citation type="journal article" date="2013" name="Nat. Commun.">
        <title>Whole-genome sequencing of Oryza brachyantha reveals mechanisms underlying Oryza genome evolution.</title>
        <authorList>
            <person name="Chen J."/>
            <person name="Huang Q."/>
            <person name="Gao D."/>
            <person name="Wang J."/>
            <person name="Lang Y."/>
            <person name="Liu T."/>
            <person name="Li B."/>
            <person name="Bai Z."/>
            <person name="Luis Goicoechea J."/>
            <person name="Liang C."/>
            <person name="Chen C."/>
            <person name="Zhang W."/>
            <person name="Sun S."/>
            <person name="Liao Y."/>
            <person name="Zhang X."/>
            <person name="Yang L."/>
            <person name="Song C."/>
            <person name="Wang M."/>
            <person name="Shi J."/>
            <person name="Liu G."/>
            <person name="Liu J."/>
            <person name="Zhou H."/>
            <person name="Zhou W."/>
            <person name="Yu Q."/>
            <person name="An N."/>
            <person name="Chen Y."/>
            <person name="Cai Q."/>
            <person name="Wang B."/>
            <person name="Liu B."/>
            <person name="Min J."/>
            <person name="Huang Y."/>
            <person name="Wu H."/>
            <person name="Li Z."/>
            <person name="Zhang Y."/>
            <person name="Yin Y."/>
            <person name="Song W."/>
            <person name="Jiang J."/>
            <person name="Jackson S.A."/>
            <person name="Wing R.A."/>
            <person name="Wang J."/>
            <person name="Chen M."/>
        </authorList>
    </citation>
    <scope>NUCLEOTIDE SEQUENCE [LARGE SCALE GENOMIC DNA]</scope>
    <source>
        <strain evidence="2">cv. IRGC 101232</strain>
    </source>
</reference>
<organism evidence="2">
    <name type="scientific">Oryza brachyantha</name>
    <name type="common">malo sina</name>
    <dbReference type="NCBI Taxonomy" id="4533"/>
    <lineage>
        <taxon>Eukaryota</taxon>
        <taxon>Viridiplantae</taxon>
        <taxon>Streptophyta</taxon>
        <taxon>Embryophyta</taxon>
        <taxon>Tracheophyta</taxon>
        <taxon>Spermatophyta</taxon>
        <taxon>Magnoliopsida</taxon>
        <taxon>Liliopsida</taxon>
        <taxon>Poales</taxon>
        <taxon>Poaceae</taxon>
        <taxon>BOP clade</taxon>
        <taxon>Oryzoideae</taxon>
        <taxon>Oryzeae</taxon>
        <taxon>Oryzinae</taxon>
        <taxon>Oryza</taxon>
    </lineage>
</organism>
<protein>
    <submittedName>
        <fullName evidence="2">Uncharacterized protein</fullName>
    </submittedName>
</protein>
<feature type="region of interest" description="Disordered" evidence="1">
    <location>
        <begin position="119"/>
        <end position="151"/>
    </location>
</feature>
<name>J3LSP3_ORYBR</name>
<evidence type="ECO:0000313" key="3">
    <source>
        <dbReference type="Proteomes" id="UP000006038"/>
    </source>
</evidence>
<sequence>MARTRGSKVAAFMDSRLRGDYPLEVAMAVVTLVLQCVEWELRERSSMLEPWRWWFGVWRQADDDGVREQGGGGECPSRDLSKVEVQYQIGPLSLKPAASLLKKDMGNLPCSKYQIWKGPIRKKDTDRDKPSQSMPPSYVEPSVAADVYSRR</sequence>
<proteinExistence type="predicted"/>
<dbReference type="Gramene" id="OB03G40690.1">
    <property type="protein sequence ID" value="OB03G40690.1"/>
    <property type="gene ID" value="OB03G40690"/>
</dbReference>
<dbReference type="Proteomes" id="UP000006038">
    <property type="component" value="Chromosome 3"/>
</dbReference>
<evidence type="ECO:0000313" key="2">
    <source>
        <dbReference type="EnsemblPlants" id="OB03G40690.1"/>
    </source>
</evidence>
<feature type="compositionally biased region" description="Basic and acidic residues" evidence="1">
    <location>
        <begin position="121"/>
        <end position="130"/>
    </location>
</feature>
<dbReference type="HOGENOM" id="CLU_1734295_0_0_1"/>
<keyword evidence="3" id="KW-1185">Reference proteome</keyword>
<reference evidence="2" key="2">
    <citation type="submission" date="2013-04" db="UniProtKB">
        <authorList>
            <consortium name="EnsemblPlants"/>
        </authorList>
    </citation>
    <scope>IDENTIFICATION</scope>
</reference>